<evidence type="ECO:0000256" key="8">
    <source>
        <dbReference type="SAM" id="Phobius"/>
    </source>
</evidence>
<sequence length="350" mass="36552">MQITERTRSKQPFWPWMGILAAALLLLILAATGMGFLSVSVGDVARVLLSAVPGMPDLTGHLDRVLPVVIRDVRLPRILCAAIVGGGLSISGAVFQGILLNPLADPYTLGVSAGAAFGASVAFLLKLNAVGISICAFLGAMLTLVFVLYLASTTGGFSSTNLILAGIITAAVLSAGISFLKYIADEQVSLIIFWLMGSFASRTWYDTGVTLLVVVVGFLVLMRFSRDINLLVLGERTAASLGVHPQRVIAVSMVAASLVAAVCVSVSGIIGFVGLLVPHIVRSLFGPDHRRLIPLSLLLGAIALLGADTVTRAILPKEIPIGVVTALTGGPFFCYVLKKKRMGASAWSGG</sequence>
<dbReference type="GO" id="GO:0033214">
    <property type="term" value="P:siderophore-iron import into cell"/>
    <property type="evidence" value="ECO:0007669"/>
    <property type="project" value="TreeGrafter"/>
</dbReference>
<feature type="transmembrane region" description="Helical" evidence="8">
    <location>
        <begin position="204"/>
        <end position="224"/>
    </location>
</feature>
<dbReference type="AlphaFoldDB" id="A0A7C4RPR8"/>
<dbReference type="Gene3D" id="1.10.3470.10">
    <property type="entry name" value="ABC transporter involved in vitamin B12 uptake, BtuC"/>
    <property type="match status" value="1"/>
</dbReference>
<evidence type="ECO:0000256" key="3">
    <source>
        <dbReference type="ARBA" id="ARBA00022448"/>
    </source>
</evidence>
<dbReference type="FunFam" id="1.10.3470.10:FF:000001">
    <property type="entry name" value="Vitamin B12 ABC transporter permease BtuC"/>
    <property type="match status" value="1"/>
</dbReference>
<comment type="similarity">
    <text evidence="2">Belongs to the binding-protein-dependent transport system permease family. FecCD subfamily.</text>
</comment>
<name>A0A7C4RPR8_9BACT</name>
<comment type="subcellular location">
    <subcellularLocation>
        <location evidence="1">Cell membrane</location>
        <topology evidence="1">Multi-pass membrane protein</topology>
    </subcellularLocation>
</comment>
<dbReference type="InterPro" id="IPR000522">
    <property type="entry name" value="ABC_transptr_permease_BtuC"/>
</dbReference>
<protein>
    <submittedName>
        <fullName evidence="9">Iron ABC transporter permease</fullName>
    </submittedName>
</protein>
<dbReference type="CDD" id="cd06550">
    <property type="entry name" value="TM_ABC_iron-siderophores_like"/>
    <property type="match status" value="1"/>
</dbReference>
<dbReference type="GO" id="GO:0005886">
    <property type="term" value="C:plasma membrane"/>
    <property type="evidence" value="ECO:0007669"/>
    <property type="project" value="UniProtKB-SubCell"/>
</dbReference>
<keyword evidence="7 8" id="KW-0472">Membrane</keyword>
<feature type="transmembrane region" description="Helical" evidence="8">
    <location>
        <begin position="106"/>
        <end position="125"/>
    </location>
</feature>
<keyword evidence="6 8" id="KW-1133">Transmembrane helix</keyword>
<feature type="transmembrane region" description="Helical" evidence="8">
    <location>
        <begin position="289"/>
        <end position="307"/>
    </location>
</feature>
<evidence type="ECO:0000256" key="4">
    <source>
        <dbReference type="ARBA" id="ARBA00022475"/>
    </source>
</evidence>
<reference evidence="9" key="1">
    <citation type="journal article" date="2020" name="mSystems">
        <title>Genome- and Community-Level Interaction Insights into Carbon Utilization and Element Cycling Functions of Hydrothermarchaeota in Hydrothermal Sediment.</title>
        <authorList>
            <person name="Zhou Z."/>
            <person name="Liu Y."/>
            <person name="Xu W."/>
            <person name="Pan J."/>
            <person name="Luo Z.H."/>
            <person name="Li M."/>
        </authorList>
    </citation>
    <scope>NUCLEOTIDE SEQUENCE [LARGE SCALE GENOMIC DNA]</scope>
    <source>
        <strain evidence="9">SpSt-477</strain>
    </source>
</reference>
<feature type="transmembrane region" description="Helical" evidence="8">
    <location>
        <begin position="249"/>
        <end position="277"/>
    </location>
</feature>
<dbReference type="SUPFAM" id="SSF81345">
    <property type="entry name" value="ABC transporter involved in vitamin B12 uptake, BtuC"/>
    <property type="match status" value="1"/>
</dbReference>
<gene>
    <name evidence="9" type="ORF">ENS29_09260</name>
</gene>
<keyword evidence="3" id="KW-0813">Transport</keyword>
<keyword evidence="4" id="KW-1003">Cell membrane</keyword>
<feature type="transmembrane region" description="Helical" evidence="8">
    <location>
        <begin position="319"/>
        <end position="337"/>
    </location>
</feature>
<accession>A0A7C4RPR8</accession>
<dbReference type="GO" id="GO:0022857">
    <property type="term" value="F:transmembrane transporter activity"/>
    <property type="evidence" value="ECO:0007669"/>
    <property type="project" value="InterPro"/>
</dbReference>
<dbReference type="EMBL" id="DSUH01000218">
    <property type="protein sequence ID" value="HGU33028.1"/>
    <property type="molecule type" value="Genomic_DNA"/>
</dbReference>
<dbReference type="PANTHER" id="PTHR30472:SF25">
    <property type="entry name" value="ABC TRANSPORTER PERMEASE PROTEIN MJ0876-RELATED"/>
    <property type="match status" value="1"/>
</dbReference>
<evidence type="ECO:0000256" key="2">
    <source>
        <dbReference type="ARBA" id="ARBA00007935"/>
    </source>
</evidence>
<evidence type="ECO:0000313" key="9">
    <source>
        <dbReference type="EMBL" id="HGU33028.1"/>
    </source>
</evidence>
<evidence type="ECO:0000256" key="7">
    <source>
        <dbReference type="ARBA" id="ARBA00023136"/>
    </source>
</evidence>
<feature type="transmembrane region" description="Helical" evidence="8">
    <location>
        <begin position="163"/>
        <end position="183"/>
    </location>
</feature>
<comment type="caution">
    <text evidence="9">The sequence shown here is derived from an EMBL/GenBank/DDBJ whole genome shotgun (WGS) entry which is preliminary data.</text>
</comment>
<dbReference type="PANTHER" id="PTHR30472">
    <property type="entry name" value="FERRIC ENTEROBACTIN TRANSPORT SYSTEM PERMEASE PROTEIN"/>
    <property type="match status" value="1"/>
</dbReference>
<evidence type="ECO:0000256" key="6">
    <source>
        <dbReference type="ARBA" id="ARBA00022989"/>
    </source>
</evidence>
<dbReference type="InterPro" id="IPR037294">
    <property type="entry name" value="ABC_BtuC-like"/>
</dbReference>
<organism evidence="9">
    <name type="scientific">Desulfatirhabdium butyrativorans</name>
    <dbReference type="NCBI Taxonomy" id="340467"/>
    <lineage>
        <taxon>Bacteria</taxon>
        <taxon>Pseudomonadati</taxon>
        <taxon>Thermodesulfobacteriota</taxon>
        <taxon>Desulfobacteria</taxon>
        <taxon>Desulfobacterales</taxon>
        <taxon>Desulfatirhabdiaceae</taxon>
        <taxon>Desulfatirhabdium</taxon>
    </lineage>
</organism>
<evidence type="ECO:0000256" key="5">
    <source>
        <dbReference type="ARBA" id="ARBA00022692"/>
    </source>
</evidence>
<feature type="transmembrane region" description="Helical" evidence="8">
    <location>
        <begin position="132"/>
        <end position="151"/>
    </location>
</feature>
<keyword evidence="5 8" id="KW-0812">Transmembrane</keyword>
<feature type="transmembrane region" description="Helical" evidence="8">
    <location>
        <begin position="13"/>
        <end position="37"/>
    </location>
</feature>
<dbReference type="Pfam" id="PF01032">
    <property type="entry name" value="FecCD"/>
    <property type="match status" value="1"/>
</dbReference>
<feature type="transmembrane region" description="Helical" evidence="8">
    <location>
        <begin position="78"/>
        <end position="100"/>
    </location>
</feature>
<evidence type="ECO:0000256" key="1">
    <source>
        <dbReference type="ARBA" id="ARBA00004651"/>
    </source>
</evidence>
<proteinExistence type="inferred from homology"/>